<reference evidence="2 3" key="1">
    <citation type="submission" date="2018-06" db="EMBL/GenBank/DDBJ databases">
        <title>Comparative genomics reveals the genomic features of Rhizophagus irregularis, R. cerebriforme, R. diaphanum and Gigaspora rosea, and their symbiotic lifestyle signature.</title>
        <authorList>
            <person name="Morin E."/>
            <person name="San Clemente H."/>
            <person name="Chen E.C.H."/>
            <person name="De La Providencia I."/>
            <person name="Hainaut M."/>
            <person name="Kuo A."/>
            <person name="Kohler A."/>
            <person name="Murat C."/>
            <person name="Tang N."/>
            <person name="Roy S."/>
            <person name="Loubradou J."/>
            <person name="Henrissat B."/>
            <person name="Grigoriev I.V."/>
            <person name="Corradi N."/>
            <person name="Roux C."/>
            <person name="Martin F.M."/>
        </authorList>
    </citation>
    <scope>NUCLEOTIDE SEQUENCE [LARGE SCALE GENOMIC DNA]</scope>
    <source>
        <strain evidence="2 3">DAOM 194757</strain>
    </source>
</reference>
<feature type="compositionally biased region" description="Acidic residues" evidence="1">
    <location>
        <begin position="179"/>
        <end position="194"/>
    </location>
</feature>
<keyword evidence="3" id="KW-1185">Reference proteome</keyword>
<dbReference type="AlphaFoldDB" id="A0A397W495"/>
<feature type="region of interest" description="Disordered" evidence="1">
    <location>
        <begin position="148"/>
        <end position="200"/>
    </location>
</feature>
<evidence type="ECO:0000313" key="3">
    <source>
        <dbReference type="Proteomes" id="UP000266673"/>
    </source>
</evidence>
<gene>
    <name evidence="2" type="ORF">C2G38_2158718</name>
</gene>
<name>A0A397W495_9GLOM</name>
<dbReference type="EMBL" id="QKWP01000075">
    <property type="protein sequence ID" value="RIB28159.1"/>
    <property type="molecule type" value="Genomic_DNA"/>
</dbReference>
<comment type="caution">
    <text evidence="2">The sequence shown here is derived from an EMBL/GenBank/DDBJ whole genome shotgun (WGS) entry which is preliminary data.</text>
</comment>
<sequence length="200" mass="23660">MATDFQVERLKSSMDPPVTTLQLLDQTLLQEDPYPRVNSSDLTYLEWLRAFVDYDEIEGPRQEDGHMVEACQLEDPYDDKVDWEEYYWEELENLYHDPDTGIMWTLCDTSPEVMNLEEIYMVNDHWEIEAEERFLTATTDHITNGNGWYEEEDFKPEEPQQEGGAGYLIEEASRPEYNEVPEDLAVEANWDDDEKLEKNR</sequence>
<accession>A0A397W495</accession>
<proteinExistence type="predicted"/>
<evidence type="ECO:0000313" key="2">
    <source>
        <dbReference type="EMBL" id="RIB28159.1"/>
    </source>
</evidence>
<dbReference type="OrthoDB" id="2493266at2759"/>
<evidence type="ECO:0000256" key="1">
    <source>
        <dbReference type="SAM" id="MobiDB-lite"/>
    </source>
</evidence>
<organism evidence="2 3">
    <name type="scientific">Gigaspora rosea</name>
    <dbReference type="NCBI Taxonomy" id="44941"/>
    <lineage>
        <taxon>Eukaryota</taxon>
        <taxon>Fungi</taxon>
        <taxon>Fungi incertae sedis</taxon>
        <taxon>Mucoromycota</taxon>
        <taxon>Glomeromycotina</taxon>
        <taxon>Glomeromycetes</taxon>
        <taxon>Diversisporales</taxon>
        <taxon>Gigasporaceae</taxon>
        <taxon>Gigaspora</taxon>
    </lineage>
</organism>
<protein>
    <submittedName>
        <fullName evidence="2">Uncharacterized protein</fullName>
    </submittedName>
</protein>
<dbReference type="Proteomes" id="UP000266673">
    <property type="component" value="Unassembled WGS sequence"/>
</dbReference>